<reference evidence="2 3" key="1">
    <citation type="journal article" date="2024" name="IMA Fungus">
        <title>IMA Genome - F19 : A genome assembly and annotation guide to empower mycologists, including annotated draft genome sequences of Ceratocystis pirilliformis, Diaporthe australafricana, Fusarium ophioides, Paecilomyces lecythidis, and Sporothrix stenoceras.</title>
        <authorList>
            <person name="Aylward J."/>
            <person name="Wilson A.M."/>
            <person name="Visagie C.M."/>
            <person name="Spraker J."/>
            <person name="Barnes I."/>
            <person name="Buitendag C."/>
            <person name="Ceriani C."/>
            <person name="Del Mar Angel L."/>
            <person name="du Plessis D."/>
            <person name="Fuchs T."/>
            <person name="Gasser K."/>
            <person name="Kramer D."/>
            <person name="Li W."/>
            <person name="Munsamy K."/>
            <person name="Piso A."/>
            <person name="Price J.L."/>
            <person name="Sonnekus B."/>
            <person name="Thomas C."/>
            <person name="van der Nest A."/>
            <person name="van Dijk A."/>
            <person name="van Heerden A."/>
            <person name="van Vuuren N."/>
            <person name="Yilmaz N."/>
            <person name="Duong T.A."/>
            <person name="van der Merwe N.A."/>
            <person name="Wingfield M.J."/>
            <person name="Wingfield B.D."/>
        </authorList>
    </citation>
    <scope>NUCLEOTIDE SEQUENCE [LARGE SCALE GENOMIC DNA]</scope>
    <source>
        <strain evidence="2 3">CMW 18300</strain>
    </source>
</reference>
<evidence type="ECO:0000313" key="2">
    <source>
        <dbReference type="EMBL" id="KAL1861800.1"/>
    </source>
</evidence>
<proteinExistence type="predicted"/>
<dbReference type="Proteomes" id="UP001583177">
    <property type="component" value="Unassembled WGS sequence"/>
</dbReference>
<name>A0ABR3WHS8_9PEZI</name>
<organism evidence="2 3">
    <name type="scientific">Diaporthe australafricana</name>
    <dbReference type="NCBI Taxonomy" id="127596"/>
    <lineage>
        <taxon>Eukaryota</taxon>
        <taxon>Fungi</taxon>
        <taxon>Dikarya</taxon>
        <taxon>Ascomycota</taxon>
        <taxon>Pezizomycotina</taxon>
        <taxon>Sordariomycetes</taxon>
        <taxon>Sordariomycetidae</taxon>
        <taxon>Diaporthales</taxon>
        <taxon>Diaporthaceae</taxon>
        <taxon>Diaporthe</taxon>
    </lineage>
</organism>
<feature type="compositionally biased region" description="Acidic residues" evidence="1">
    <location>
        <begin position="186"/>
        <end position="201"/>
    </location>
</feature>
<evidence type="ECO:0000313" key="3">
    <source>
        <dbReference type="Proteomes" id="UP001583177"/>
    </source>
</evidence>
<dbReference type="EMBL" id="JAWRVE010000082">
    <property type="protein sequence ID" value="KAL1861800.1"/>
    <property type="molecule type" value="Genomic_DNA"/>
</dbReference>
<evidence type="ECO:0000256" key="1">
    <source>
        <dbReference type="SAM" id="MobiDB-lite"/>
    </source>
</evidence>
<keyword evidence="3" id="KW-1185">Reference proteome</keyword>
<accession>A0ABR3WHS8</accession>
<comment type="caution">
    <text evidence="2">The sequence shown here is derived from an EMBL/GenBank/DDBJ whole genome shotgun (WGS) entry which is preliminary data.</text>
</comment>
<sequence>MSCSISQSITFVFVTIFRFLKRRNLNRVVGPAQQNPHPFGTRQWKQFADAQATCHEQNVLRIADLEAQVNQTTELAEALQEMADFQASIISDLRLQNKALLNGPDPEVMERILDRLHTPIKKPDQVPGPQLQSTEQERSGPSHAPAKRRGPSSGKPGDVSGATVPSGASAHSRPLTRRTLAQELEAQLEDESEDESETGNI</sequence>
<gene>
    <name evidence="2" type="ORF">Daus18300_008616</name>
</gene>
<feature type="region of interest" description="Disordered" evidence="1">
    <location>
        <begin position="118"/>
        <end position="201"/>
    </location>
</feature>
<protein>
    <submittedName>
        <fullName evidence="2">Uncharacterized protein</fullName>
    </submittedName>
</protein>